<keyword evidence="2" id="KW-0472">Membrane</keyword>
<sequence>MCNVLGACCGGAKKAFGCCSLRTFVFIWLGISVILALVQFVAGAYLTSYLGPVDSLLEDIRDRIMTLDDPTTALKYYNVISNSLAVLWKTMTLLTTVRGVFDTVAVFCWGVGFYRRKIMLLYVFIGMMTVDFFLDFCLFVILMIVVNALYIAFFFPSALALPFVLYGWEALLGPYVLHLLLSHAFVMSVGGDGTEMKSWKEVKELQEKATAKEKQGKSEEARLLGDSAVEGEVLDGGTNADDEDTIAVAQQEV</sequence>
<dbReference type="InterPro" id="IPR000731">
    <property type="entry name" value="SSD"/>
</dbReference>
<feature type="transmembrane region" description="Helical" evidence="2">
    <location>
        <begin position="23"/>
        <end position="46"/>
    </location>
</feature>
<dbReference type="Proteomes" id="UP000030747">
    <property type="component" value="Unassembled WGS sequence"/>
</dbReference>
<evidence type="ECO:0000259" key="3">
    <source>
        <dbReference type="PROSITE" id="PS50156"/>
    </source>
</evidence>
<dbReference type="AlphaFoldDB" id="H9BA42"/>
<dbReference type="OrthoDB" id="346338at2759"/>
<feature type="transmembrane region" description="Helical" evidence="2">
    <location>
        <begin position="175"/>
        <end position="193"/>
    </location>
</feature>
<keyword evidence="2" id="KW-1133">Transmembrane helix</keyword>
<dbReference type="EMBL" id="JN987629">
    <property type="protein sequence ID" value="AET50852.1"/>
    <property type="molecule type" value="mRNA"/>
</dbReference>
<feature type="transmembrane region" description="Helical" evidence="2">
    <location>
        <begin position="132"/>
        <end position="155"/>
    </location>
</feature>
<feature type="domain" description="SSD" evidence="3">
    <location>
        <begin position="136"/>
        <end position="161"/>
    </location>
</feature>
<feature type="transmembrane region" description="Helical" evidence="2">
    <location>
        <begin position="91"/>
        <end position="111"/>
    </location>
</feature>
<protein>
    <recommendedName>
        <fullName evidence="3">SSD domain-containing protein</fullName>
    </recommendedName>
</protein>
<accession>H9BA42</accession>
<evidence type="ECO:0000313" key="5">
    <source>
        <dbReference type="EMBL" id="CDJ38126.1"/>
    </source>
</evidence>
<reference evidence="5" key="2">
    <citation type="submission" date="2013-10" db="EMBL/GenBank/DDBJ databases">
        <title>Genomic analysis of the causative agents of coccidiosis in chickens.</title>
        <authorList>
            <person name="Reid A.J."/>
            <person name="Blake D."/>
            <person name="Billington K."/>
            <person name="Browne H."/>
            <person name="Dunn M."/>
            <person name="Hung S."/>
            <person name="Kawahara F."/>
            <person name="Miranda-Saavedra D."/>
            <person name="Mourier T."/>
            <person name="Nagra H."/>
            <person name="Otto T.D."/>
            <person name="Rawlings N."/>
            <person name="Sanchez A."/>
            <person name="Sanders M."/>
            <person name="Subramaniam C."/>
            <person name="Tay Y."/>
            <person name="Dear P."/>
            <person name="Doerig C."/>
            <person name="Gruber A."/>
            <person name="Parkinson J."/>
            <person name="Shirley M."/>
            <person name="Wan K.L."/>
            <person name="Berriman M."/>
            <person name="Tomley F."/>
            <person name="Pain A."/>
        </authorList>
    </citation>
    <scope>NUCLEOTIDE SEQUENCE [LARGE SCALE GENOMIC DNA]</scope>
    <source>
        <strain evidence="5">Houghton</strain>
    </source>
</reference>
<evidence type="ECO:0000256" key="2">
    <source>
        <dbReference type="SAM" id="Phobius"/>
    </source>
</evidence>
<proteinExistence type="evidence at transcript level"/>
<dbReference type="OMA" id="ADYYYEV"/>
<dbReference type="VEuPathDB" id="ToxoDB:ETH2_0612300"/>
<dbReference type="EMBL" id="HG673812">
    <property type="protein sequence ID" value="CDJ38126.1"/>
    <property type="molecule type" value="Genomic_DNA"/>
</dbReference>
<name>H9BA42_EIMTE</name>
<feature type="region of interest" description="Disordered" evidence="1">
    <location>
        <begin position="233"/>
        <end position="253"/>
    </location>
</feature>
<dbReference type="PROSITE" id="PS50156">
    <property type="entry name" value="SSD"/>
    <property type="match status" value="1"/>
</dbReference>
<dbReference type="VEuPathDB" id="ToxoDB:ETH_00030240"/>
<dbReference type="RefSeq" id="XP_013228964.1">
    <property type="nucleotide sequence ID" value="XM_013373510.1"/>
</dbReference>
<gene>
    <name evidence="5" type="ORF">ETH_00030240</name>
</gene>
<evidence type="ECO:0000256" key="1">
    <source>
        <dbReference type="SAM" id="MobiDB-lite"/>
    </source>
</evidence>
<evidence type="ECO:0000313" key="4">
    <source>
        <dbReference type="EMBL" id="AET50852.1"/>
    </source>
</evidence>
<organism evidence="4">
    <name type="scientific">Eimeria tenella</name>
    <name type="common">Coccidian parasite</name>
    <dbReference type="NCBI Taxonomy" id="5802"/>
    <lineage>
        <taxon>Eukaryota</taxon>
        <taxon>Sar</taxon>
        <taxon>Alveolata</taxon>
        <taxon>Apicomplexa</taxon>
        <taxon>Conoidasida</taxon>
        <taxon>Coccidia</taxon>
        <taxon>Eucoccidiorida</taxon>
        <taxon>Eimeriorina</taxon>
        <taxon>Eimeriidae</taxon>
        <taxon>Eimeria</taxon>
    </lineage>
</organism>
<keyword evidence="6" id="KW-1185">Reference proteome</keyword>
<reference evidence="4" key="1">
    <citation type="journal article" date="2012" name="BMC Genomics">
        <title>Characterisation of full-length cDNA sequences provides insights into the Eimeria tenella transcriptome.</title>
        <authorList>
            <person name="Amiruddin N."/>
            <person name="Lee X.W."/>
            <person name="Blake D.P."/>
            <person name="Suzuki Y."/>
            <person name="Tay Y.L."/>
            <person name="Lim L.S."/>
            <person name="Tomley F.M."/>
            <person name="Watanabe J."/>
            <person name="Sugimoto C."/>
            <person name="Wan K.L."/>
        </authorList>
    </citation>
    <scope>NUCLEOTIDE SEQUENCE</scope>
    <source>
        <strain evidence="4">Houghton</strain>
    </source>
</reference>
<keyword evidence="2" id="KW-0812">Transmembrane</keyword>
<dbReference type="GeneID" id="25255127"/>
<evidence type="ECO:0000313" key="6">
    <source>
        <dbReference type="Proteomes" id="UP000030747"/>
    </source>
</evidence>
<reference evidence="5" key="3">
    <citation type="submission" date="2013-10" db="EMBL/GenBank/DDBJ databases">
        <authorList>
            <person name="Aslett M."/>
        </authorList>
    </citation>
    <scope>NUCLEOTIDE SEQUENCE [LARGE SCALE GENOMIC DNA]</scope>
    <source>
        <strain evidence="5">Houghton</strain>
    </source>
</reference>